<evidence type="ECO:0000256" key="2">
    <source>
        <dbReference type="ARBA" id="ARBA00022670"/>
    </source>
</evidence>
<feature type="region of interest" description="Disordered" evidence="6">
    <location>
        <begin position="157"/>
        <end position="176"/>
    </location>
</feature>
<dbReference type="Gene3D" id="3.90.1720.10">
    <property type="entry name" value="endopeptidase domain like (from Nostoc punctiforme)"/>
    <property type="match status" value="1"/>
</dbReference>
<dbReference type="InterPro" id="IPR000064">
    <property type="entry name" value="NLP_P60_dom"/>
</dbReference>
<feature type="signal peptide" evidence="7">
    <location>
        <begin position="1"/>
        <end position="33"/>
    </location>
</feature>
<accession>A0A5B2X0V2</accession>
<dbReference type="InterPro" id="IPR051794">
    <property type="entry name" value="PG_Endopeptidase_C40"/>
</dbReference>
<dbReference type="PANTHER" id="PTHR47359:SF3">
    <property type="entry name" value="NLP_P60 DOMAIN-CONTAINING PROTEIN-RELATED"/>
    <property type="match status" value="1"/>
</dbReference>
<keyword evidence="3 9" id="KW-0378">Hydrolase</keyword>
<organism evidence="9 10">
    <name type="scientific">Solihabitans fulvus</name>
    <dbReference type="NCBI Taxonomy" id="1892852"/>
    <lineage>
        <taxon>Bacteria</taxon>
        <taxon>Bacillati</taxon>
        <taxon>Actinomycetota</taxon>
        <taxon>Actinomycetes</taxon>
        <taxon>Pseudonocardiales</taxon>
        <taxon>Pseudonocardiaceae</taxon>
        <taxon>Solihabitans</taxon>
    </lineage>
</organism>
<evidence type="ECO:0000256" key="6">
    <source>
        <dbReference type="SAM" id="MobiDB-lite"/>
    </source>
</evidence>
<dbReference type="Proteomes" id="UP000323454">
    <property type="component" value="Unassembled WGS sequence"/>
</dbReference>
<evidence type="ECO:0000313" key="10">
    <source>
        <dbReference type="Proteomes" id="UP000323454"/>
    </source>
</evidence>
<reference evidence="9 10" key="1">
    <citation type="submission" date="2019-09" db="EMBL/GenBank/DDBJ databases">
        <title>Goodfellowia gen. nov., a new genus of the Pseudonocardineae related to Actinoalloteichus, containing Goodfellowia coeruleoviolacea gen. nov., comb. nov. gen. nov., comb. nov.</title>
        <authorList>
            <person name="Labeda D."/>
        </authorList>
    </citation>
    <scope>NUCLEOTIDE SEQUENCE [LARGE SCALE GENOMIC DNA]</scope>
    <source>
        <strain evidence="9 10">AN110305</strain>
    </source>
</reference>
<dbReference type="InterPro" id="IPR038765">
    <property type="entry name" value="Papain-like_cys_pep_sf"/>
</dbReference>
<evidence type="ECO:0000256" key="3">
    <source>
        <dbReference type="ARBA" id="ARBA00022801"/>
    </source>
</evidence>
<evidence type="ECO:0000256" key="4">
    <source>
        <dbReference type="ARBA" id="ARBA00022807"/>
    </source>
</evidence>
<feature type="coiled-coil region" evidence="5">
    <location>
        <begin position="41"/>
        <end position="99"/>
    </location>
</feature>
<dbReference type="AlphaFoldDB" id="A0A5B2X0V2"/>
<reference evidence="9 10" key="2">
    <citation type="submission" date="2019-09" db="EMBL/GenBank/DDBJ databases">
        <authorList>
            <person name="Jin C."/>
        </authorList>
    </citation>
    <scope>NUCLEOTIDE SEQUENCE [LARGE SCALE GENOMIC DNA]</scope>
    <source>
        <strain evidence="9 10">AN110305</strain>
    </source>
</reference>
<evidence type="ECO:0000256" key="5">
    <source>
        <dbReference type="SAM" id="Coils"/>
    </source>
</evidence>
<dbReference type="OrthoDB" id="5177647at2"/>
<evidence type="ECO:0000313" key="9">
    <source>
        <dbReference type="EMBL" id="KAA2256556.1"/>
    </source>
</evidence>
<dbReference type="SUPFAM" id="SSF54001">
    <property type="entry name" value="Cysteine proteinases"/>
    <property type="match status" value="1"/>
</dbReference>
<keyword evidence="10" id="KW-1185">Reference proteome</keyword>
<feature type="domain" description="NlpC/P60" evidence="8">
    <location>
        <begin position="230"/>
        <end position="347"/>
    </location>
</feature>
<dbReference type="Pfam" id="PF00877">
    <property type="entry name" value="NLPC_P60"/>
    <property type="match status" value="1"/>
</dbReference>
<comment type="similarity">
    <text evidence="1">Belongs to the peptidase C40 family.</text>
</comment>
<dbReference type="EMBL" id="VUOB01000051">
    <property type="protein sequence ID" value="KAA2256556.1"/>
    <property type="molecule type" value="Genomic_DNA"/>
</dbReference>
<sequence>MASQRLKRSMRGALTATAVAVAAVSLTPAPASADPAPPANASEALKKYNDLSQQSEKLAQDLLKAQGDLDAKNGELDKANNDNNQALQAEQQAKGDEEQFRGQVDQLTEASFEGARFNQLSALLVSSSQTDFLNRMSALGVLASDNKEALDRLSGAVSKKADAQKQTQDASQRAQDAQAAAAKLTSDINNQKKDVDAQAAQAKQAFNSLSASEKNTLNSVGDKGSVTIPTGDIGAVIAFAQAQLGKPYVYGSNGPASWDCSSLTQHSYAAAGIPIPRTSYAQATIGRSVSRSEVQAGDLLIYYSGQSHVALAIDNQRAIHASTEGVPVKIATIDSIGPINVIRRVVG</sequence>
<dbReference type="PROSITE" id="PS51935">
    <property type="entry name" value="NLPC_P60"/>
    <property type="match status" value="1"/>
</dbReference>
<protein>
    <submittedName>
        <fullName evidence="9">Glycoside hydrolase</fullName>
    </submittedName>
</protein>
<proteinExistence type="inferred from homology"/>
<evidence type="ECO:0000259" key="8">
    <source>
        <dbReference type="PROSITE" id="PS51935"/>
    </source>
</evidence>
<gene>
    <name evidence="9" type="ORF">F0L68_26345</name>
</gene>
<comment type="caution">
    <text evidence="9">The sequence shown here is derived from an EMBL/GenBank/DDBJ whole genome shotgun (WGS) entry which is preliminary data.</text>
</comment>
<feature type="compositionally biased region" description="Low complexity" evidence="6">
    <location>
        <begin position="166"/>
        <end position="176"/>
    </location>
</feature>
<dbReference type="GO" id="GO:0008234">
    <property type="term" value="F:cysteine-type peptidase activity"/>
    <property type="evidence" value="ECO:0007669"/>
    <property type="project" value="UniProtKB-KW"/>
</dbReference>
<dbReference type="PANTHER" id="PTHR47359">
    <property type="entry name" value="PEPTIDOGLYCAN DL-ENDOPEPTIDASE CWLO"/>
    <property type="match status" value="1"/>
</dbReference>
<evidence type="ECO:0000256" key="1">
    <source>
        <dbReference type="ARBA" id="ARBA00007074"/>
    </source>
</evidence>
<dbReference type="GO" id="GO:0006508">
    <property type="term" value="P:proteolysis"/>
    <property type="evidence" value="ECO:0007669"/>
    <property type="project" value="UniProtKB-KW"/>
</dbReference>
<keyword evidence="5" id="KW-0175">Coiled coil</keyword>
<keyword evidence="2" id="KW-0645">Protease</keyword>
<evidence type="ECO:0000256" key="7">
    <source>
        <dbReference type="SAM" id="SignalP"/>
    </source>
</evidence>
<keyword evidence="7" id="KW-0732">Signal</keyword>
<feature type="chain" id="PRO_5022990110" evidence="7">
    <location>
        <begin position="34"/>
        <end position="347"/>
    </location>
</feature>
<name>A0A5B2X0V2_9PSEU</name>
<keyword evidence="4" id="KW-0788">Thiol protease</keyword>